<name>K3XQX5_SETIT</name>
<reference evidence="1" key="2">
    <citation type="submission" date="2018-08" db="UniProtKB">
        <authorList>
            <consortium name="EnsemblPlants"/>
        </authorList>
    </citation>
    <scope>IDENTIFICATION</scope>
    <source>
        <strain evidence="1">Yugu1</strain>
    </source>
</reference>
<organism evidence="1 2">
    <name type="scientific">Setaria italica</name>
    <name type="common">Foxtail millet</name>
    <name type="synonym">Panicum italicum</name>
    <dbReference type="NCBI Taxonomy" id="4555"/>
    <lineage>
        <taxon>Eukaryota</taxon>
        <taxon>Viridiplantae</taxon>
        <taxon>Streptophyta</taxon>
        <taxon>Embryophyta</taxon>
        <taxon>Tracheophyta</taxon>
        <taxon>Spermatophyta</taxon>
        <taxon>Magnoliopsida</taxon>
        <taxon>Liliopsida</taxon>
        <taxon>Poales</taxon>
        <taxon>Poaceae</taxon>
        <taxon>PACMAD clade</taxon>
        <taxon>Panicoideae</taxon>
        <taxon>Panicodae</taxon>
        <taxon>Paniceae</taxon>
        <taxon>Cenchrinae</taxon>
        <taxon>Setaria</taxon>
    </lineage>
</organism>
<dbReference type="EnsemblPlants" id="KQL03458">
    <property type="protein sequence ID" value="KQL03458"/>
    <property type="gene ID" value="SETIT_004314mg"/>
</dbReference>
<dbReference type="Gramene" id="KQL03458">
    <property type="protein sequence ID" value="KQL03458"/>
    <property type="gene ID" value="SETIT_004314mg"/>
</dbReference>
<dbReference type="EMBL" id="AGNK02002764">
    <property type="status" value="NOT_ANNOTATED_CDS"/>
    <property type="molecule type" value="Genomic_DNA"/>
</dbReference>
<proteinExistence type="predicted"/>
<dbReference type="InParanoid" id="K3XQX5"/>
<protein>
    <submittedName>
        <fullName evidence="1">Uncharacterized protein</fullName>
    </submittedName>
</protein>
<evidence type="ECO:0000313" key="1">
    <source>
        <dbReference type="EnsemblPlants" id="KQL03458"/>
    </source>
</evidence>
<sequence>MVAARGCCMVVGFGCLQRSAAADVAWQRSVRCGTASEDGACGNDNVGRLGLQRIAAVCSA</sequence>
<evidence type="ECO:0000313" key="2">
    <source>
        <dbReference type="Proteomes" id="UP000004995"/>
    </source>
</evidence>
<keyword evidence="2" id="KW-1185">Reference proteome</keyword>
<dbReference type="AlphaFoldDB" id="K3XQX5"/>
<dbReference type="HOGENOM" id="CLU_2946063_0_0_1"/>
<reference evidence="2" key="1">
    <citation type="journal article" date="2012" name="Nat. Biotechnol.">
        <title>Reference genome sequence of the model plant Setaria.</title>
        <authorList>
            <person name="Bennetzen J.L."/>
            <person name="Schmutz J."/>
            <person name="Wang H."/>
            <person name="Percifield R."/>
            <person name="Hawkins J."/>
            <person name="Pontaroli A.C."/>
            <person name="Estep M."/>
            <person name="Feng L."/>
            <person name="Vaughn J.N."/>
            <person name="Grimwood J."/>
            <person name="Jenkins J."/>
            <person name="Barry K."/>
            <person name="Lindquist E."/>
            <person name="Hellsten U."/>
            <person name="Deshpande S."/>
            <person name="Wang X."/>
            <person name="Wu X."/>
            <person name="Mitros T."/>
            <person name="Triplett J."/>
            <person name="Yang X."/>
            <person name="Ye C.Y."/>
            <person name="Mauro-Herrera M."/>
            <person name="Wang L."/>
            <person name="Li P."/>
            <person name="Sharma M."/>
            <person name="Sharma R."/>
            <person name="Ronald P.C."/>
            <person name="Panaud O."/>
            <person name="Kellogg E.A."/>
            <person name="Brutnell T.P."/>
            <person name="Doust A.N."/>
            <person name="Tuskan G.A."/>
            <person name="Rokhsar D."/>
            <person name="Devos K.M."/>
        </authorList>
    </citation>
    <scope>NUCLEOTIDE SEQUENCE [LARGE SCALE GENOMIC DNA]</scope>
    <source>
        <strain evidence="2">cv. Yugu1</strain>
    </source>
</reference>
<dbReference type="Proteomes" id="UP000004995">
    <property type="component" value="Unassembled WGS sequence"/>
</dbReference>
<accession>K3XQX5</accession>